<evidence type="ECO:0000313" key="10">
    <source>
        <dbReference type="Proteomes" id="UP000242164"/>
    </source>
</evidence>
<dbReference type="Gene3D" id="3.90.780.10">
    <property type="entry name" value="5'-Nucleotidase, C-terminal domain"/>
    <property type="match status" value="1"/>
</dbReference>
<sequence length="509" mass="57413">MYPFFLFTFLMKLVISIFIPSPNIPVQIISLNDFHGQLNTTSMLHGKAVGRADYLASYIQMYRMKNPNTLLVHTGDMIGGSSPISALFHDEPTMEFLNKLQFDVGTVGNHEFDKGPITLYQLINGELFYKKTTFSGSTFPYICANVVDNRSNKPLFPPYTIKWIEGIPIAFIGITTKDTPFVTMYSDMSSVRFLDEASTVNDYVHHLQQQGIHAFIILAHLGGRTNEGITNGELAHLANKVDADVDIIFGGHTHSYINGNMNGKLLVQAYSYGKAFSNVTLTLNRTTKDIMKKQAEIIPVYQEKLLPNPHITSWLQTYSSKIHSKVEETLGVTNYKLTRKQNKHGESDLGILIATAQRQTMNANIAFVNPGSIRYDLQKGNITWEDTFLIQPFGNKLIKMELSGKEIRRALQEQWEGETRILQVSGLRYSLKDYTLQNISLENGTPLRDNEVYSVVINSFLANGGDKFSVFKAGRNRIEGPTDQEALANYIRSISYINTLPQSFIQKNY</sequence>
<evidence type="ECO:0000256" key="6">
    <source>
        <dbReference type="RuleBase" id="RU362119"/>
    </source>
</evidence>
<organism evidence="9 10">
    <name type="scientific">Bacillus cytotoxicus</name>
    <dbReference type="NCBI Taxonomy" id="580165"/>
    <lineage>
        <taxon>Bacteria</taxon>
        <taxon>Bacillati</taxon>
        <taxon>Bacillota</taxon>
        <taxon>Bacilli</taxon>
        <taxon>Bacillales</taxon>
        <taxon>Bacillaceae</taxon>
        <taxon>Bacillus</taxon>
        <taxon>Bacillus cereus group</taxon>
    </lineage>
</organism>
<reference evidence="9 10" key="1">
    <citation type="submission" date="2016-08" db="EMBL/GenBank/DDBJ databases">
        <authorList>
            <person name="Loux V."/>
            <person name="Rue O."/>
        </authorList>
    </citation>
    <scope>NUCLEOTIDE SEQUENCE [LARGE SCALE GENOMIC DNA]</scope>
    <source>
        <strain evidence="9 10">AFSSA_08CEB44bac</strain>
    </source>
</reference>
<dbReference type="InterPro" id="IPR008334">
    <property type="entry name" value="5'-Nucleotdase_C"/>
</dbReference>
<evidence type="ECO:0000313" key="9">
    <source>
        <dbReference type="EMBL" id="SCL88238.1"/>
    </source>
</evidence>
<dbReference type="GO" id="GO:0009166">
    <property type="term" value="P:nucleotide catabolic process"/>
    <property type="evidence" value="ECO:0007669"/>
    <property type="project" value="InterPro"/>
</dbReference>
<evidence type="ECO:0000259" key="7">
    <source>
        <dbReference type="Pfam" id="PF00149"/>
    </source>
</evidence>
<evidence type="ECO:0000256" key="5">
    <source>
        <dbReference type="ARBA" id="ARBA00023088"/>
    </source>
</evidence>
<comment type="subcellular location">
    <subcellularLocation>
        <location evidence="1">Secreted</location>
        <location evidence="1">Cell wall</location>
        <topology evidence="1">Peptidoglycan-anchor</topology>
    </subcellularLocation>
</comment>
<dbReference type="InterPro" id="IPR029052">
    <property type="entry name" value="Metallo-depent_PP-like"/>
</dbReference>
<dbReference type="PANTHER" id="PTHR11575:SF24">
    <property type="entry name" value="5'-NUCLEOTIDASE"/>
    <property type="match status" value="1"/>
</dbReference>
<dbReference type="SUPFAM" id="SSF55816">
    <property type="entry name" value="5'-nucleotidase (syn. UDP-sugar hydrolase), C-terminal domain"/>
    <property type="match status" value="1"/>
</dbReference>
<protein>
    <submittedName>
        <fullName evidence="9">5-Nucleotidase domain protein</fullName>
    </submittedName>
</protein>
<dbReference type="PANTHER" id="PTHR11575">
    <property type="entry name" value="5'-NUCLEOTIDASE-RELATED"/>
    <property type="match status" value="1"/>
</dbReference>
<dbReference type="InterPro" id="IPR006146">
    <property type="entry name" value="5'-Nucleotdase_CS"/>
</dbReference>
<dbReference type="Gene3D" id="3.60.21.10">
    <property type="match status" value="1"/>
</dbReference>
<dbReference type="GO" id="GO:0046872">
    <property type="term" value="F:metal ion binding"/>
    <property type="evidence" value="ECO:0007669"/>
    <property type="project" value="InterPro"/>
</dbReference>
<dbReference type="Pfam" id="PF02872">
    <property type="entry name" value="5_nucleotid_C"/>
    <property type="match status" value="1"/>
</dbReference>
<dbReference type="InterPro" id="IPR004843">
    <property type="entry name" value="Calcineurin-like_PHP"/>
</dbReference>
<accession>A0AAX2CF12</accession>
<dbReference type="GO" id="GO:0008768">
    <property type="term" value="F:UDP-sugar diphosphatase activity"/>
    <property type="evidence" value="ECO:0007669"/>
    <property type="project" value="TreeGrafter"/>
</dbReference>
<proteinExistence type="inferred from homology"/>
<dbReference type="SUPFAM" id="SSF56300">
    <property type="entry name" value="Metallo-dependent phosphatases"/>
    <property type="match status" value="1"/>
</dbReference>
<dbReference type="GO" id="GO:0030288">
    <property type="term" value="C:outer membrane-bounded periplasmic space"/>
    <property type="evidence" value="ECO:0007669"/>
    <property type="project" value="TreeGrafter"/>
</dbReference>
<gene>
    <name evidence="9" type="ORF">BCB44BAC_01304</name>
</gene>
<evidence type="ECO:0000259" key="8">
    <source>
        <dbReference type="Pfam" id="PF02872"/>
    </source>
</evidence>
<dbReference type="GO" id="GO:0008253">
    <property type="term" value="F:5'-nucleotidase activity"/>
    <property type="evidence" value="ECO:0007669"/>
    <property type="project" value="TreeGrafter"/>
</dbReference>
<dbReference type="Proteomes" id="UP000242164">
    <property type="component" value="Unassembled WGS sequence"/>
</dbReference>
<feature type="domain" description="5'-Nucleotidase C-terminal" evidence="8">
    <location>
        <begin position="335"/>
        <end position="472"/>
    </location>
</feature>
<evidence type="ECO:0000256" key="4">
    <source>
        <dbReference type="ARBA" id="ARBA00022729"/>
    </source>
</evidence>
<comment type="caution">
    <text evidence="9">The sequence shown here is derived from an EMBL/GenBank/DDBJ whole genome shotgun (WGS) entry which is preliminary data.</text>
</comment>
<name>A0AAX2CF12_9BACI</name>
<keyword evidence="5" id="KW-0572">Peptidoglycan-anchor</keyword>
<keyword evidence="6" id="KW-0378">Hydrolase</keyword>
<dbReference type="FunFam" id="3.60.21.10:FF:000052">
    <property type="entry name" value="Endonuclease YhcR"/>
    <property type="match status" value="1"/>
</dbReference>
<keyword evidence="6" id="KW-0547">Nucleotide-binding</keyword>
<dbReference type="PRINTS" id="PR01607">
    <property type="entry name" value="APYRASEFAMLY"/>
</dbReference>
<keyword evidence="3" id="KW-0964">Secreted</keyword>
<feature type="domain" description="Calcineurin-like phosphoesterase" evidence="7">
    <location>
        <begin position="28"/>
        <end position="256"/>
    </location>
</feature>
<evidence type="ECO:0000256" key="2">
    <source>
        <dbReference type="ARBA" id="ARBA00022512"/>
    </source>
</evidence>
<dbReference type="InterPro" id="IPR006179">
    <property type="entry name" value="5_nucleotidase/apyrase"/>
</dbReference>
<evidence type="ECO:0000256" key="1">
    <source>
        <dbReference type="ARBA" id="ARBA00004168"/>
    </source>
</evidence>
<dbReference type="RefSeq" id="WP_087098209.1">
    <property type="nucleotide sequence ID" value="NZ_CP066179.1"/>
</dbReference>
<dbReference type="GO" id="GO:0000166">
    <property type="term" value="F:nucleotide binding"/>
    <property type="evidence" value="ECO:0007669"/>
    <property type="project" value="UniProtKB-KW"/>
</dbReference>
<dbReference type="EMBL" id="FMIK01000019">
    <property type="protein sequence ID" value="SCL88238.1"/>
    <property type="molecule type" value="Genomic_DNA"/>
</dbReference>
<dbReference type="Pfam" id="PF00149">
    <property type="entry name" value="Metallophos"/>
    <property type="match status" value="1"/>
</dbReference>
<dbReference type="InterPro" id="IPR036907">
    <property type="entry name" value="5'-Nucleotdase_C_sf"/>
</dbReference>
<dbReference type="PROSITE" id="PS00786">
    <property type="entry name" value="5_NUCLEOTIDASE_2"/>
    <property type="match status" value="1"/>
</dbReference>
<comment type="similarity">
    <text evidence="6">Belongs to the 5'-nucleotidase family.</text>
</comment>
<keyword evidence="2" id="KW-0134">Cell wall</keyword>
<evidence type="ECO:0000256" key="3">
    <source>
        <dbReference type="ARBA" id="ARBA00022525"/>
    </source>
</evidence>
<keyword evidence="4" id="KW-0732">Signal</keyword>
<dbReference type="AlphaFoldDB" id="A0AAX2CF12"/>